<reference evidence="2" key="1">
    <citation type="submission" date="2016-04" db="EMBL/GenBank/DDBJ databases">
        <title>Cephalotus genome sequencing.</title>
        <authorList>
            <person name="Fukushima K."/>
            <person name="Hasebe M."/>
            <person name="Fang X."/>
        </authorList>
    </citation>
    <scope>NUCLEOTIDE SEQUENCE [LARGE SCALE GENOMIC DNA]</scope>
    <source>
        <strain evidence="2">cv. St1</strain>
    </source>
</reference>
<proteinExistence type="predicted"/>
<dbReference type="EMBL" id="BDDD01006445">
    <property type="protein sequence ID" value="GAV90626.1"/>
    <property type="molecule type" value="Genomic_DNA"/>
</dbReference>
<evidence type="ECO:0000313" key="1">
    <source>
        <dbReference type="EMBL" id="GAV90626.1"/>
    </source>
</evidence>
<feature type="non-terminal residue" evidence="1">
    <location>
        <position position="1"/>
    </location>
</feature>
<dbReference type="Proteomes" id="UP000187406">
    <property type="component" value="Unassembled WGS sequence"/>
</dbReference>
<dbReference type="InParanoid" id="A0A1Q3DDL2"/>
<dbReference type="PANTHER" id="PTHR47481">
    <property type="match status" value="1"/>
</dbReference>
<name>A0A1Q3DDL2_CEPFO</name>
<keyword evidence="2" id="KW-1185">Reference proteome</keyword>
<dbReference type="OrthoDB" id="1845088at2759"/>
<dbReference type="Pfam" id="PF14223">
    <property type="entry name" value="Retrotran_gag_2"/>
    <property type="match status" value="1"/>
</dbReference>
<organism evidence="1 2">
    <name type="scientific">Cephalotus follicularis</name>
    <name type="common">Albany pitcher plant</name>
    <dbReference type="NCBI Taxonomy" id="3775"/>
    <lineage>
        <taxon>Eukaryota</taxon>
        <taxon>Viridiplantae</taxon>
        <taxon>Streptophyta</taxon>
        <taxon>Embryophyta</taxon>
        <taxon>Tracheophyta</taxon>
        <taxon>Spermatophyta</taxon>
        <taxon>Magnoliopsida</taxon>
        <taxon>eudicotyledons</taxon>
        <taxon>Gunneridae</taxon>
        <taxon>Pentapetalae</taxon>
        <taxon>rosids</taxon>
        <taxon>fabids</taxon>
        <taxon>Oxalidales</taxon>
        <taxon>Cephalotaceae</taxon>
        <taxon>Cephalotus</taxon>
    </lineage>
</organism>
<protein>
    <submittedName>
        <fullName evidence="1">UBN2_3 domain-containing protein</fullName>
    </submittedName>
</protein>
<gene>
    <name evidence="1" type="ORF">CFOL_v3_34034</name>
</gene>
<evidence type="ECO:0000313" key="2">
    <source>
        <dbReference type="Proteomes" id="UP000187406"/>
    </source>
</evidence>
<sequence length="187" mass="21184">SSTVVISNIASLIPIKLDSTSYLLWKSLFEPIFRGHKLIDYVDGSLPSPALTHPTYDAWYEKDQMFLSWINATLSESALPYIVGVTSSMEAWAILNRRYASTTPSHVMALKRQLNRIKRDNLSMQEYLHKFKVLSDQLAARGSPISDDDLVLHVLDGLPSSYRQFTSVQGPLLLLLKNYSCFLFVKN</sequence>
<dbReference type="AlphaFoldDB" id="A0A1Q3DDL2"/>
<dbReference type="PANTHER" id="PTHR47481:SF28">
    <property type="entry name" value="RETROTRANSPOSON COPIA-LIKE N-TERMINAL DOMAIN-CONTAINING PROTEIN"/>
    <property type="match status" value="1"/>
</dbReference>
<comment type="caution">
    <text evidence="1">The sequence shown here is derived from an EMBL/GenBank/DDBJ whole genome shotgun (WGS) entry which is preliminary data.</text>
</comment>
<accession>A0A1Q3DDL2</accession>